<proteinExistence type="inferred from homology"/>
<evidence type="ECO:0000259" key="8">
    <source>
        <dbReference type="Pfam" id="PF00728"/>
    </source>
</evidence>
<evidence type="ECO:0000256" key="6">
    <source>
        <dbReference type="PIRSR" id="PIRSR625705-1"/>
    </source>
</evidence>
<dbReference type="Gene3D" id="3.20.20.80">
    <property type="entry name" value="Glycosidases"/>
    <property type="match status" value="1"/>
</dbReference>
<evidence type="ECO:0000256" key="2">
    <source>
        <dbReference type="ARBA" id="ARBA00006285"/>
    </source>
</evidence>
<dbReference type="Proteomes" id="UP000316609">
    <property type="component" value="Unassembled WGS sequence"/>
</dbReference>
<dbReference type="GO" id="GO:0030203">
    <property type="term" value="P:glycosaminoglycan metabolic process"/>
    <property type="evidence" value="ECO:0007669"/>
    <property type="project" value="TreeGrafter"/>
</dbReference>
<feature type="domain" description="Glycoside hydrolase family 20 catalytic" evidence="8">
    <location>
        <begin position="107"/>
        <end position="375"/>
    </location>
</feature>
<dbReference type="PRINTS" id="PR00738">
    <property type="entry name" value="GLHYDRLASE20"/>
</dbReference>
<dbReference type="GO" id="GO:0005975">
    <property type="term" value="P:carbohydrate metabolic process"/>
    <property type="evidence" value="ECO:0007669"/>
    <property type="project" value="InterPro"/>
</dbReference>
<reference evidence="10 11" key="1">
    <citation type="journal article" date="2019" name="Nat. Microbiol.">
        <title>Mediterranean grassland soil C-N compound turnover is dependent on rainfall and depth, and is mediated by genomically divergent microorganisms.</title>
        <authorList>
            <person name="Diamond S."/>
            <person name="Andeer P.F."/>
            <person name="Li Z."/>
            <person name="Crits-Christoph A."/>
            <person name="Burstein D."/>
            <person name="Anantharaman K."/>
            <person name="Lane K.R."/>
            <person name="Thomas B.C."/>
            <person name="Pan C."/>
            <person name="Northen T.R."/>
            <person name="Banfield J.F."/>
        </authorList>
    </citation>
    <scope>NUCLEOTIDE SEQUENCE [LARGE SCALE GENOMIC DNA]</scope>
    <source>
        <strain evidence="10">WS_8</strain>
    </source>
</reference>
<evidence type="ECO:0000313" key="11">
    <source>
        <dbReference type="Proteomes" id="UP000316609"/>
    </source>
</evidence>
<dbReference type="Pfam" id="PF02838">
    <property type="entry name" value="Glyco_hydro_20b"/>
    <property type="match status" value="1"/>
</dbReference>
<keyword evidence="5" id="KW-0326">Glycosidase</keyword>
<dbReference type="PANTHER" id="PTHR22600:SF57">
    <property type="entry name" value="BETA-N-ACETYLHEXOSAMINIDASE"/>
    <property type="match status" value="1"/>
</dbReference>
<sequence length="652" mass="72300">MTDPPESIGVDELLADVRRIRGWAWRAGKSGRTAQTIVIRPRGPFGAGIPLLEEQGYELRVEADSIIVAAPTATGRFYGVQTLRQILRGSLANSIPCVAIRDWPSLAWRGASDDISRGQASTLADFRATLEHLGFYKMNLYCLYIEDMARFWSAPEVGADRGALTPSELRTIVNEARRRHITVMPMFQTLGHQERLLARPDFGRYAEQQRPDGFNAWVQRALWTLLPAAAQACGVKDPNEEAAPPTCFSPVLPETRARVTELLDEIAAATPSPFLHLGGDEPSDVGNGTSRAAVARRGFGAVYADYLCALAKHVQEVQRRQPVIFGDVLLKDPQAMSAMPKSVAVVDWHYDPSDSGASLERLKEAGFKTVFASPGLWNWYAIYPDYSRAFPNIAHLGRAAKTSGASGLVVASWGDGGAESLHRANWAGYAYAAECTWTAIPPTSFLSRFGSSEYGSRSPALARAEHLVGWQTFSFGPSQRVFHWEPRVRTHTAPWLERMALLERDMTEARRLIADALPTVRFGQARLDVLDHTAARFQYAARRELVMEDLARGSASEGARLSPAEQRLRITSIIALRDSSLNLVDRYEELWRRDNRYPMLDPLLARLRKQTTALDMLLRQARTGTLVPEPPRTAASTPIQVSRTDARPTVAR</sequence>
<feature type="region of interest" description="Disordered" evidence="7">
    <location>
        <begin position="625"/>
        <end position="652"/>
    </location>
</feature>
<feature type="domain" description="Beta-hexosaminidase bacterial type N-terminal" evidence="9">
    <location>
        <begin position="13"/>
        <end position="103"/>
    </location>
</feature>
<feature type="active site" description="Proton donor" evidence="6">
    <location>
        <position position="281"/>
    </location>
</feature>
<evidence type="ECO:0000256" key="5">
    <source>
        <dbReference type="ARBA" id="ARBA00023295"/>
    </source>
</evidence>
<dbReference type="Gene3D" id="3.30.379.10">
    <property type="entry name" value="Chitobiase/beta-hexosaminidase domain 2-like"/>
    <property type="match status" value="1"/>
</dbReference>
<evidence type="ECO:0000256" key="1">
    <source>
        <dbReference type="ARBA" id="ARBA00001231"/>
    </source>
</evidence>
<name>A0A538TDH8_UNCEI</name>
<evidence type="ECO:0000256" key="7">
    <source>
        <dbReference type="SAM" id="MobiDB-lite"/>
    </source>
</evidence>
<dbReference type="AlphaFoldDB" id="A0A538TDH8"/>
<dbReference type="InterPro" id="IPR015882">
    <property type="entry name" value="HEX_bac_N"/>
</dbReference>
<comment type="caution">
    <text evidence="10">The sequence shown here is derived from an EMBL/GenBank/DDBJ whole genome shotgun (WGS) entry which is preliminary data.</text>
</comment>
<comment type="similarity">
    <text evidence="2">Belongs to the glycosyl hydrolase 20 family.</text>
</comment>
<keyword evidence="4" id="KW-0378">Hydrolase</keyword>
<dbReference type="InterPro" id="IPR025705">
    <property type="entry name" value="Beta_hexosaminidase_sua/sub"/>
</dbReference>
<feature type="compositionally biased region" description="Polar residues" evidence="7">
    <location>
        <begin position="634"/>
        <end position="643"/>
    </location>
</feature>
<dbReference type="GO" id="GO:0004563">
    <property type="term" value="F:beta-N-acetylhexosaminidase activity"/>
    <property type="evidence" value="ECO:0007669"/>
    <property type="project" value="UniProtKB-EC"/>
</dbReference>
<dbReference type="GO" id="GO:0016020">
    <property type="term" value="C:membrane"/>
    <property type="evidence" value="ECO:0007669"/>
    <property type="project" value="TreeGrafter"/>
</dbReference>
<dbReference type="EC" id="3.2.1.52" evidence="3"/>
<organism evidence="10 11">
    <name type="scientific">Eiseniibacteriota bacterium</name>
    <dbReference type="NCBI Taxonomy" id="2212470"/>
    <lineage>
        <taxon>Bacteria</taxon>
        <taxon>Candidatus Eiseniibacteriota</taxon>
    </lineage>
</organism>
<dbReference type="PANTHER" id="PTHR22600">
    <property type="entry name" value="BETA-HEXOSAMINIDASE"/>
    <property type="match status" value="1"/>
</dbReference>
<evidence type="ECO:0000259" key="9">
    <source>
        <dbReference type="Pfam" id="PF02838"/>
    </source>
</evidence>
<dbReference type="InterPro" id="IPR017853">
    <property type="entry name" value="GH"/>
</dbReference>
<gene>
    <name evidence="10" type="ORF">E6K78_12485</name>
</gene>
<comment type="catalytic activity">
    <reaction evidence="1">
        <text>Hydrolysis of terminal non-reducing N-acetyl-D-hexosamine residues in N-acetyl-beta-D-hexosaminides.</text>
        <dbReference type="EC" id="3.2.1.52"/>
    </reaction>
</comment>
<dbReference type="InterPro" id="IPR015883">
    <property type="entry name" value="Glyco_hydro_20_cat"/>
</dbReference>
<dbReference type="SUPFAM" id="SSF55545">
    <property type="entry name" value="beta-N-acetylhexosaminidase-like domain"/>
    <property type="match status" value="1"/>
</dbReference>
<evidence type="ECO:0000313" key="10">
    <source>
        <dbReference type="EMBL" id="TMQ61702.1"/>
    </source>
</evidence>
<dbReference type="SUPFAM" id="SSF51445">
    <property type="entry name" value="(Trans)glycosidases"/>
    <property type="match status" value="1"/>
</dbReference>
<dbReference type="Pfam" id="PF00728">
    <property type="entry name" value="Glyco_hydro_20"/>
    <property type="match status" value="1"/>
</dbReference>
<evidence type="ECO:0000256" key="4">
    <source>
        <dbReference type="ARBA" id="ARBA00022801"/>
    </source>
</evidence>
<protein>
    <recommendedName>
        <fullName evidence="3">beta-N-acetylhexosaminidase</fullName>
        <ecNumber evidence="3">3.2.1.52</ecNumber>
    </recommendedName>
</protein>
<accession>A0A538TDH8</accession>
<dbReference type="InterPro" id="IPR029018">
    <property type="entry name" value="Hex-like_dom2"/>
</dbReference>
<dbReference type="EMBL" id="VBOY01000162">
    <property type="protein sequence ID" value="TMQ61702.1"/>
    <property type="molecule type" value="Genomic_DNA"/>
</dbReference>
<evidence type="ECO:0000256" key="3">
    <source>
        <dbReference type="ARBA" id="ARBA00012663"/>
    </source>
</evidence>